<name>A0A6G8R392_9CAUD</name>
<dbReference type="RefSeq" id="YP_010652425.1">
    <property type="nucleotide sequence ID" value="NC_070786.1"/>
</dbReference>
<dbReference type="GeneID" id="77928237"/>
<keyword evidence="2" id="KW-1185">Reference proteome</keyword>
<dbReference type="EMBL" id="MT024872">
    <property type="protein sequence ID" value="QIN94669.1"/>
    <property type="molecule type" value="Genomic_DNA"/>
</dbReference>
<dbReference type="Gene3D" id="3.30.565.10">
    <property type="entry name" value="Histidine kinase-like ATPase, C-terminal domain"/>
    <property type="match status" value="1"/>
</dbReference>
<dbReference type="InterPro" id="IPR036890">
    <property type="entry name" value="HATPase_C_sf"/>
</dbReference>
<evidence type="ECO:0000313" key="1">
    <source>
        <dbReference type="EMBL" id="QIN94669.1"/>
    </source>
</evidence>
<reference evidence="1 2" key="1">
    <citation type="submission" date="2020-02" db="EMBL/GenBank/DDBJ databases">
        <authorList>
            <person name="Yaqubi I.B."/>
            <person name="Almaguer A.N."/>
            <person name="Torres S.A."/>
            <person name="Nayek S."/>
            <person name="Bhuiyan S."/>
            <person name="Hughes L.E."/>
            <person name="Garlena R.A."/>
            <person name="Russell D.A."/>
            <person name="Pope W.H."/>
            <person name="Jacobs-Sera D."/>
            <person name="Hatfull G.F."/>
        </authorList>
    </citation>
    <scope>NUCLEOTIDE SEQUENCE [LARGE SCALE GENOMIC DNA]</scope>
</reference>
<evidence type="ECO:0008006" key="3">
    <source>
        <dbReference type="Google" id="ProtNLM"/>
    </source>
</evidence>
<protein>
    <recommendedName>
        <fullName evidence="3">RIIA-like protein</fullName>
    </recommendedName>
</protein>
<proteinExistence type="predicted"/>
<dbReference type="Proteomes" id="UP000503454">
    <property type="component" value="Segment"/>
</dbReference>
<gene>
    <name evidence="1" type="primary">138</name>
    <name evidence="1" type="ORF">SEA_MUNTAHA_138</name>
</gene>
<dbReference type="KEGG" id="vg:77928237"/>
<dbReference type="SUPFAM" id="SSF55874">
    <property type="entry name" value="ATPase domain of HSP90 chaperone/DNA topoisomerase II/histidine kinase"/>
    <property type="match status" value="1"/>
</dbReference>
<sequence>MRPNTVVVNREGSLSGTEHKMMFDENSVAHLMSVLTDLYSDPELAVIREYSTNALDSQIAAGVSRPIEVTTPNPLSPFFKVKDYGLGMDEDDIENIYSKYGASTKRDSDSVVGMLGLGCKSALTYTQQFTLNTVKNGVKYMVAVSRTEDGSGVMEVIDSTPTDEPNGVEVVVPVKRHHEFEPKSFDFFKFWEPGTVLVNGKEPAHIEGNPVADGVLLVKGLPKDYVVMGNVPYPLDDAHSLSGGSYGYYRRYGIVATVEIGAVNFTPSRESLHYTKRTEASLAELKRVIDKRMPVAIQEHIDAQDGELDAWKAYHSWKEIFGGYYGNSKYLPANFSYKGETFDEVVSHEMMVFDLNAYRYAVQGTTKFSFHDLLERTIIFGYDKDKVAGAHREKMREYHRLNVKSSRNSNKILITEDKPEIPDWLPVTYVSWDDIKKIKVQRAPATPRQEATFEVFKDGKTSYLTKSNISATKIVLVKPGHHMGAGGKKLVEKLTPGAAVVTLTQSRWESFKKNFPQAQGIQDYLNETLDAARDALTEDDRTYLSLGYSERNSLGTLDASRIDDPSLAQLITFLKTRTQSATVQRYADAQSIYYDVAGVTLTNRLGINDGKDALADYPLIDGINSQNMEDAYFYINAKYATMNK</sequence>
<accession>A0A6G8R392</accession>
<evidence type="ECO:0000313" key="2">
    <source>
        <dbReference type="Proteomes" id="UP000503454"/>
    </source>
</evidence>
<organism evidence="1 2">
    <name type="scientific">Streptomyces phage Muntaha</name>
    <dbReference type="NCBI Taxonomy" id="2713269"/>
    <lineage>
        <taxon>Viruses</taxon>
        <taxon>Duplodnaviria</taxon>
        <taxon>Heunggongvirae</taxon>
        <taxon>Uroviricota</taxon>
        <taxon>Caudoviricetes</taxon>
        <taxon>Stanwilliamsviridae</taxon>
        <taxon>Loccivirinae</taxon>
        <taxon>Wakandavirus</taxon>
        <taxon>Wakandavirus muntaha</taxon>
    </lineage>
</organism>
<dbReference type="Pfam" id="PF13589">
    <property type="entry name" value="HATPase_c_3"/>
    <property type="match status" value="1"/>
</dbReference>